<reference evidence="1" key="2">
    <citation type="submission" date="2021-04" db="EMBL/GenBank/DDBJ databases">
        <authorList>
            <person name="Gilroy R."/>
        </authorList>
    </citation>
    <scope>NUCLEOTIDE SEQUENCE</scope>
    <source>
        <strain evidence="1">ChiBcolR8-3208</strain>
    </source>
</reference>
<evidence type="ECO:0000313" key="2">
    <source>
        <dbReference type="Proteomes" id="UP000824214"/>
    </source>
</evidence>
<protein>
    <submittedName>
        <fullName evidence="1">Uncharacterized protein</fullName>
    </submittedName>
</protein>
<sequence>MSAPVPDVKAATQRAQQELDWLRCHKEASLEAWQEHVRAYVLERFLLDREETEEGIIPLAQKSVEKLTGIPRETLAAADRPSGCTAATAVLDKKVLLILSLCKGLSVTIPVAEAPAIQTVRQLAEALYERVNL</sequence>
<organism evidence="1 2">
    <name type="scientific">Candidatus Acutalibacter ornithocaccae</name>
    <dbReference type="NCBI Taxonomy" id="2838416"/>
    <lineage>
        <taxon>Bacteria</taxon>
        <taxon>Bacillati</taxon>
        <taxon>Bacillota</taxon>
        <taxon>Clostridia</taxon>
        <taxon>Eubacteriales</taxon>
        <taxon>Acutalibacteraceae</taxon>
        <taxon>Acutalibacter</taxon>
    </lineage>
</organism>
<comment type="caution">
    <text evidence="1">The sequence shown here is derived from an EMBL/GenBank/DDBJ whole genome shotgun (WGS) entry which is preliminary data.</text>
</comment>
<dbReference type="AlphaFoldDB" id="A0A9D2LXU7"/>
<proteinExistence type="predicted"/>
<reference evidence="1" key="1">
    <citation type="journal article" date="2021" name="PeerJ">
        <title>Extensive microbial diversity within the chicken gut microbiome revealed by metagenomics and culture.</title>
        <authorList>
            <person name="Gilroy R."/>
            <person name="Ravi A."/>
            <person name="Getino M."/>
            <person name="Pursley I."/>
            <person name="Horton D.L."/>
            <person name="Alikhan N.F."/>
            <person name="Baker D."/>
            <person name="Gharbi K."/>
            <person name="Hall N."/>
            <person name="Watson M."/>
            <person name="Adriaenssens E.M."/>
            <person name="Foster-Nyarko E."/>
            <person name="Jarju S."/>
            <person name="Secka A."/>
            <person name="Antonio M."/>
            <person name="Oren A."/>
            <person name="Chaudhuri R.R."/>
            <person name="La Ragione R."/>
            <person name="Hildebrand F."/>
            <person name="Pallen M.J."/>
        </authorList>
    </citation>
    <scope>NUCLEOTIDE SEQUENCE</scope>
    <source>
        <strain evidence="1">ChiBcolR8-3208</strain>
    </source>
</reference>
<dbReference type="EMBL" id="DWXZ01000130">
    <property type="protein sequence ID" value="HJB37661.1"/>
    <property type="molecule type" value="Genomic_DNA"/>
</dbReference>
<name>A0A9D2LXU7_9FIRM</name>
<evidence type="ECO:0000313" key="1">
    <source>
        <dbReference type="EMBL" id="HJB37661.1"/>
    </source>
</evidence>
<dbReference type="Proteomes" id="UP000824214">
    <property type="component" value="Unassembled WGS sequence"/>
</dbReference>
<gene>
    <name evidence="1" type="ORF">H9942_06290</name>
</gene>
<accession>A0A9D2LXU7</accession>